<accession>A0A0D2UTG2</accession>
<keyword evidence="3" id="KW-1185">Reference proteome</keyword>
<dbReference type="InterPro" id="IPR015943">
    <property type="entry name" value="WD40/YVTN_repeat-like_dom_sf"/>
</dbReference>
<dbReference type="Pfam" id="PF00400">
    <property type="entry name" value="WD40"/>
    <property type="match status" value="3"/>
</dbReference>
<dbReference type="PANTHER" id="PTHR44376:SF9">
    <property type="entry name" value="TRANSCRIPTIONAL COREPRESSOR LEUNIG_HOMOLOG"/>
    <property type="match status" value="1"/>
</dbReference>
<gene>
    <name evidence="2" type="ORF">B456_011G147800</name>
</gene>
<evidence type="ECO:0000313" key="3">
    <source>
        <dbReference type="Proteomes" id="UP000032304"/>
    </source>
</evidence>
<evidence type="ECO:0000313" key="2">
    <source>
        <dbReference type="EMBL" id="KJB71929.1"/>
    </source>
</evidence>
<keyword evidence="1" id="KW-0853">WD repeat</keyword>
<feature type="repeat" description="WD" evidence="1">
    <location>
        <begin position="135"/>
        <end position="168"/>
    </location>
</feature>
<dbReference type="eggNOG" id="KOG0266">
    <property type="taxonomic scope" value="Eukaryota"/>
</dbReference>
<reference evidence="2 3" key="1">
    <citation type="journal article" date="2012" name="Nature">
        <title>Repeated polyploidization of Gossypium genomes and the evolution of spinnable cotton fibres.</title>
        <authorList>
            <person name="Paterson A.H."/>
            <person name="Wendel J.F."/>
            <person name="Gundlach H."/>
            <person name="Guo H."/>
            <person name="Jenkins J."/>
            <person name="Jin D."/>
            <person name="Llewellyn D."/>
            <person name="Showmaker K.C."/>
            <person name="Shu S."/>
            <person name="Udall J."/>
            <person name="Yoo M.J."/>
            <person name="Byers R."/>
            <person name="Chen W."/>
            <person name="Doron-Faigenboim A."/>
            <person name="Duke M.V."/>
            <person name="Gong L."/>
            <person name="Grimwood J."/>
            <person name="Grover C."/>
            <person name="Grupp K."/>
            <person name="Hu G."/>
            <person name="Lee T.H."/>
            <person name="Li J."/>
            <person name="Lin L."/>
            <person name="Liu T."/>
            <person name="Marler B.S."/>
            <person name="Page J.T."/>
            <person name="Roberts A.W."/>
            <person name="Romanel E."/>
            <person name="Sanders W.S."/>
            <person name="Szadkowski E."/>
            <person name="Tan X."/>
            <person name="Tang H."/>
            <person name="Xu C."/>
            <person name="Wang J."/>
            <person name="Wang Z."/>
            <person name="Zhang D."/>
            <person name="Zhang L."/>
            <person name="Ashrafi H."/>
            <person name="Bedon F."/>
            <person name="Bowers J.E."/>
            <person name="Brubaker C.L."/>
            <person name="Chee P.W."/>
            <person name="Das S."/>
            <person name="Gingle A.R."/>
            <person name="Haigler C.H."/>
            <person name="Harker D."/>
            <person name="Hoffmann L.V."/>
            <person name="Hovav R."/>
            <person name="Jones D.C."/>
            <person name="Lemke C."/>
            <person name="Mansoor S."/>
            <person name="ur Rahman M."/>
            <person name="Rainville L.N."/>
            <person name="Rambani A."/>
            <person name="Reddy U.K."/>
            <person name="Rong J.K."/>
            <person name="Saranga Y."/>
            <person name="Scheffler B.E."/>
            <person name="Scheffler J.A."/>
            <person name="Stelly D.M."/>
            <person name="Triplett B.A."/>
            <person name="Van Deynze A."/>
            <person name="Vaslin M.F."/>
            <person name="Waghmare V.N."/>
            <person name="Walford S.A."/>
            <person name="Wright R.J."/>
            <person name="Zaki E.A."/>
            <person name="Zhang T."/>
            <person name="Dennis E.S."/>
            <person name="Mayer K.F."/>
            <person name="Peterson D.G."/>
            <person name="Rokhsar D.S."/>
            <person name="Wang X."/>
            <person name="Schmutz J."/>
        </authorList>
    </citation>
    <scope>NUCLEOTIDE SEQUENCE [LARGE SCALE GENOMIC DNA]</scope>
</reference>
<dbReference type="OMA" id="CSDETIY"/>
<protein>
    <submittedName>
        <fullName evidence="2">Uncharacterized protein</fullName>
    </submittedName>
</protein>
<sequence length="168" mass="18970">METLKTECTPEENTHIITDIRFRPNSTQLATSSFDATVRVWDAAQPSYCMWKFTVHTAQVMSLDFHPKKNDLFCSCDGNSEIRFWNINLYSCTRISEGGCSNVRFQPRIGQFLAAAAETVVSIVDVETDRRAQLLQGHNTEVHSICWDTNGDFLASVSLDSVRVWSLA</sequence>
<dbReference type="SUPFAM" id="SSF50978">
    <property type="entry name" value="WD40 repeat-like"/>
    <property type="match status" value="1"/>
</dbReference>
<dbReference type="EMBL" id="CM001750">
    <property type="protein sequence ID" value="KJB71929.1"/>
    <property type="molecule type" value="Genomic_DNA"/>
</dbReference>
<dbReference type="InterPro" id="IPR036322">
    <property type="entry name" value="WD40_repeat_dom_sf"/>
</dbReference>
<dbReference type="PROSITE" id="PS50082">
    <property type="entry name" value="WD_REPEATS_2"/>
    <property type="match status" value="3"/>
</dbReference>
<dbReference type="Proteomes" id="UP000032304">
    <property type="component" value="Chromosome 11"/>
</dbReference>
<feature type="repeat" description="WD" evidence="1">
    <location>
        <begin position="53"/>
        <end position="88"/>
    </location>
</feature>
<dbReference type="InterPro" id="IPR044716">
    <property type="entry name" value="LEUNIG-like"/>
</dbReference>
<feature type="repeat" description="WD" evidence="1">
    <location>
        <begin position="10"/>
        <end position="42"/>
    </location>
</feature>
<name>A0A0D2UTG2_GOSRA</name>
<dbReference type="SMART" id="SM00320">
    <property type="entry name" value="WD40"/>
    <property type="match status" value="3"/>
</dbReference>
<dbReference type="InterPro" id="IPR001680">
    <property type="entry name" value="WD40_rpt"/>
</dbReference>
<dbReference type="AlphaFoldDB" id="A0A0D2UTG2"/>
<dbReference type="GO" id="GO:0003714">
    <property type="term" value="F:transcription corepressor activity"/>
    <property type="evidence" value="ECO:0007669"/>
    <property type="project" value="InterPro"/>
</dbReference>
<dbReference type="PANTHER" id="PTHR44376">
    <property type="entry name" value="TRANSCRIPTIONAL REGULATOR OF FILAMENTOUS GROWTH FLO8"/>
    <property type="match status" value="1"/>
</dbReference>
<dbReference type="PROSITE" id="PS50294">
    <property type="entry name" value="WD_REPEATS_REGION"/>
    <property type="match status" value="2"/>
</dbReference>
<dbReference type="Gramene" id="KJB71929">
    <property type="protein sequence ID" value="KJB71929"/>
    <property type="gene ID" value="B456_011G147800"/>
</dbReference>
<evidence type="ECO:0000256" key="1">
    <source>
        <dbReference type="PROSITE-ProRule" id="PRU00221"/>
    </source>
</evidence>
<dbReference type="Gene3D" id="2.130.10.10">
    <property type="entry name" value="YVTN repeat-like/Quinoprotein amine dehydrogenase"/>
    <property type="match status" value="1"/>
</dbReference>
<proteinExistence type="predicted"/>
<dbReference type="STRING" id="29730.A0A0D2UTG2"/>
<organism evidence="2 3">
    <name type="scientific">Gossypium raimondii</name>
    <name type="common">Peruvian cotton</name>
    <name type="synonym">Gossypium klotzschianum subsp. raimondii</name>
    <dbReference type="NCBI Taxonomy" id="29730"/>
    <lineage>
        <taxon>Eukaryota</taxon>
        <taxon>Viridiplantae</taxon>
        <taxon>Streptophyta</taxon>
        <taxon>Embryophyta</taxon>
        <taxon>Tracheophyta</taxon>
        <taxon>Spermatophyta</taxon>
        <taxon>Magnoliopsida</taxon>
        <taxon>eudicotyledons</taxon>
        <taxon>Gunneridae</taxon>
        <taxon>Pentapetalae</taxon>
        <taxon>rosids</taxon>
        <taxon>malvids</taxon>
        <taxon>Malvales</taxon>
        <taxon>Malvaceae</taxon>
        <taxon>Malvoideae</taxon>
        <taxon>Gossypium</taxon>
    </lineage>
</organism>